<keyword evidence="11" id="KW-1185">Reference proteome</keyword>
<evidence type="ECO:0000256" key="6">
    <source>
        <dbReference type="SAM" id="MobiDB-lite"/>
    </source>
</evidence>
<dbReference type="Pfam" id="PF10403">
    <property type="entry name" value="BHD_1"/>
    <property type="match status" value="1"/>
</dbReference>
<evidence type="ECO:0000256" key="1">
    <source>
        <dbReference type="ARBA" id="ARBA00004123"/>
    </source>
</evidence>
<dbReference type="InterPro" id="IPR042488">
    <property type="entry name" value="Rad4_BHD3_sf"/>
</dbReference>
<dbReference type="InterPro" id="IPR018325">
    <property type="entry name" value="Rad4/PNGase_transGLS-fold"/>
</dbReference>
<evidence type="ECO:0000259" key="7">
    <source>
        <dbReference type="SMART" id="SM01030"/>
    </source>
</evidence>
<dbReference type="SUPFAM" id="SSF54001">
    <property type="entry name" value="Cysteine proteinases"/>
    <property type="match status" value="1"/>
</dbReference>
<dbReference type="InterPro" id="IPR018327">
    <property type="entry name" value="BHD_2"/>
</dbReference>
<dbReference type="SMART" id="SM01030">
    <property type="entry name" value="BHD_1"/>
    <property type="match status" value="1"/>
</dbReference>
<dbReference type="InterPro" id="IPR018326">
    <property type="entry name" value="Rad4_beta-hairpin_dom1"/>
</dbReference>
<sequence>MNKLYVSSDSDSESDIDLNHGLSHVENGAHGGEIEEVKKLSIHEDYLDTFQFKGPDTSDSESDSDLSCSEWESVPIDTTIQKEPQPESFSITIKPNIDDEAAKAIRRRKMLLELRKKRASIHNLAIVSYLTHAFERNKWLNNPSVQKKLKKNLPKSLIKRNKAFWKKITDVGSIDVEHDLIYILKYTIKWFRLNYRLVSHGIRVLGYLPSQDFTAEDYYPHTAQGTPNLSSFISVAGKLKHNRDVGAQLYTSLLRSLGFEARLVFSLPLLDKNAKSQPKIDKERLKRNIDHDLLFPYYWTEVVNPLDKSEIIIIENMCFHDEEKRYTKLKRYSTPTSTVSIENNYTNLFYPIPSQFNQMSMHYVVSLTNQNTLFETSSRYMPDVAYRWFKKLDLRTVTGRASLLFQSTLRYLNSGSTLGINEDELKTLELIARINCSIPTTFSAMKSNPNVVTPSTLRFNEVILPDSKSVGKVKCGNTTLRKENVYFKRDIITGKSQQQWKILGRAIKEDEILSPIKKTRKLQPRTIAKRRKLNMDNLLGFNNIPEVDLYGFDQTCKYEPPVVIEGEPLPRNTYGNIEIFKPWMKPYNCSWIQLSNIHEILEDYNHKRKWFSTTGGVNETIDFVPVVIGFDFKISPGYAVPIKKGVIVSEEIENKVKRLWLAGKIEINRREVEKRELNSIKAWNMMLRGLRIKQRIDRYDV</sequence>
<keyword evidence="5" id="KW-0539">Nucleus</keyword>
<gene>
    <name evidence="10" type="primary">RAD34</name>
    <name evidence="10" type="ORF">CAAN4_H20340</name>
</gene>
<comment type="subcellular location">
    <subcellularLocation>
        <location evidence="1">Nucleus</location>
    </subcellularLocation>
</comment>
<evidence type="ECO:0000259" key="8">
    <source>
        <dbReference type="SMART" id="SM01031"/>
    </source>
</evidence>
<evidence type="ECO:0000313" key="10">
    <source>
        <dbReference type="EMBL" id="CAK7921929.1"/>
    </source>
</evidence>
<keyword evidence="4" id="KW-0234">DNA repair</keyword>
<dbReference type="Gene3D" id="3.30.70.2460">
    <property type="entry name" value="Rad4, beta-hairpin domain BHD3"/>
    <property type="match status" value="1"/>
</dbReference>
<evidence type="ECO:0000256" key="2">
    <source>
        <dbReference type="ARBA" id="ARBA00009525"/>
    </source>
</evidence>
<dbReference type="PANTHER" id="PTHR12135">
    <property type="entry name" value="DNA REPAIR PROTEIN XP-C / RAD4"/>
    <property type="match status" value="1"/>
</dbReference>
<evidence type="ECO:0000259" key="9">
    <source>
        <dbReference type="SMART" id="SM01032"/>
    </source>
</evidence>
<dbReference type="InterPro" id="IPR036985">
    <property type="entry name" value="Transglutaminase-like_sf"/>
</dbReference>
<dbReference type="Pfam" id="PF03835">
    <property type="entry name" value="Rad4"/>
    <property type="match status" value="1"/>
</dbReference>
<keyword evidence="3" id="KW-0227">DNA damage</keyword>
<feature type="domain" description="Rad4 beta-hairpin" evidence="8">
    <location>
        <begin position="494"/>
        <end position="561"/>
    </location>
</feature>
<dbReference type="Proteomes" id="UP001497600">
    <property type="component" value="Chromosome H"/>
</dbReference>
<protein>
    <submittedName>
        <fullName evidence="10">DNA repair protein Rad34p</fullName>
    </submittedName>
</protein>
<feature type="region of interest" description="Disordered" evidence="6">
    <location>
        <begin position="1"/>
        <end position="30"/>
    </location>
</feature>
<dbReference type="Pfam" id="PF10405">
    <property type="entry name" value="BHD_3"/>
    <property type="match status" value="1"/>
</dbReference>
<dbReference type="PANTHER" id="PTHR12135:SF2">
    <property type="entry name" value="DNA REPAIR PROTEIN RAD34"/>
    <property type="match status" value="1"/>
</dbReference>
<dbReference type="InterPro" id="IPR018328">
    <property type="entry name" value="Rad4_beta-hairpin_dom3"/>
</dbReference>
<evidence type="ECO:0000256" key="4">
    <source>
        <dbReference type="ARBA" id="ARBA00023204"/>
    </source>
</evidence>
<name>A0ABP0ELG1_9ASCO</name>
<feature type="domain" description="Rad4 beta-hairpin" evidence="9">
    <location>
        <begin position="569"/>
        <end position="660"/>
    </location>
</feature>
<feature type="domain" description="Rad4 beta-hairpin" evidence="7">
    <location>
        <begin position="434"/>
        <end position="492"/>
    </location>
</feature>
<dbReference type="InterPro" id="IPR004583">
    <property type="entry name" value="DNA_repair_Rad4"/>
</dbReference>
<dbReference type="EMBL" id="OZ004260">
    <property type="protein sequence ID" value="CAK7921929.1"/>
    <property type="molecule type" value="Genomic_DNA"/>
</dbReference>
<evidence type="ECO:0000256" key="3">
    <source>
        <dbReference type="ARBA" id="ARBA00022763"/>
    </source>
</evidence>
<evidence type="ECO:0000256" key="5">
    <source>
        <dbReference type="ARBA" id="ARBA00023242"/>
    </source>
</evidence>
<comment type="similarity">
    <text evidence="2">Belongs to the XPC family.</text>
</comment>
<dbReference type="InterPro" id="IPR038765">
    <property type="entry name" value="Papain-like_cys_pep_sf"/>
</dbReference>
<dbReference type="Pfam" id="PF10404">
    <property type="entry name" value="BHD_2"/>
    <property type="match status" value="1"/>
</dbReference>
<evidence type="ECO:0000313" key="11">
    <source>
        <dbReference type="Proteomes" id="UP001497600"/>
    </source>
</evidence>
<dbReference type="SMART" id="SM01032">
    <property type="entry name" value="BHD_3"/>
    <property type="match status" value="1"/>
</dbReference>
<organism evidence="10 11">
    <name type="scientific">[Candida] anglica</name>
    <dbReference type="NCBI Taxonomy" id="148631"/>
    <lineage>
        <taxon>Eukaryota</taxon>
        <taxon>Fungi</taxon>
        <taxon>Dikarya</taxon>
        <taxon>Ascomycota</taxon>
        <taxon>Saccharomycotina</taxon>
        <taxon>Pichiomycetes</taxon>
        <taxon>Debaryomycetaceae</taxon>
        <taxon>Kurtzmaniella</taxon>
    </lineage>
</organism>
<reference evidence="10 11" key="1">
    <citation type="submission" date="2024-01" db="EMBL/GenBank/DDBJ databases">
        <authorList>
            <consortium name="Genoscope - CEA"/>
            <person name="William W."/>
        </authorList>
    </citation>
    <scope>NUCLEOTIDE SEQUENCE [LARGE SCALE GENOMIC DNA]</scope>
    <source>
        <strain evidence="10 11">29B2s-10</strain>
    </source>
</reference>
<accession>A0ABP0ELG1</accession>
<dbReference type="Gene3D" id="3.90.260.10">
    <property type="entry name" value="Transglutaminase-like"/>
    <property type="match status" value="1"/>
</dbReference>
<proteinExistence type="inferred from homology"/>
<dbReference type="SMART" id="SM01031">
    <property type="entry name" value="BHD_2"/>
    <property type="match status" value="1"/>
</dbReference>